<dbReference type="Proteomes" id="UP000238479">
    <property type="component" value="Chromosome 1"/>
</dbReference>
<protein>
    <submittedName>
        <fullName evidence="2">Uncharacterized protein</fullName>
    </submittedName>
</protein>
<accession>A0A2P6S8L6</accession>
<gene>
    <name evidence="2" type="ORF">RchiOBHm_Chr1g0320261</name>
</gene>
<evidence type="ECO:0000256" key="1">
    <source>
        <dbReference type="SAM" id="MobiDB-lite"/>
    </source>
</evidence>
<name>A0A2P6S8L6_ROSCH</name>
<organism evidence="2 3">
    <name type="scientific">Rosa chinensis</name>
    <name type="common">China rose</name>
    <dbReference type="NCBI Taxonomy" id="74649"/>
    <lineage>
        <taxon>Eukaryota</taxon>
        <taxon>Viridiplantae</taxon>
        <taxon>Streptophyta</taxon>
        <taxon>Embryophyta</taxon>
        <taxon>Tracheophyta</taxon>
        <taxon>Spermatophyta</taxon>
        <taxon>Magnoliopsida</taxon>
        <taxon>eudicotyledons</taxon>
        <taxon>Gunneridae</taxon>
        <taxon>Pentapetalae</taxon>
        <taxon>rosids</taxon>
        <taxon>fabids</taxon>
        <taxon>Rosales</taxon>
        <taxon>Rosaceae</taxon>
        <taxon>Rosoideae</taxon>
        <taxon>Rosoideae incertae sedis</taxon>
        <taxon>Rosa</taxon>
    </lineage>
</organism>
<evidence type="ECO:0000313" key="3">
    <source>
        <dbReference type="Proteomes" id="UP000238479"/>
    </source>
</evidence>
<feature type="compositionally biased region" description="Polar residues" evidence="1">
    <location>
        <begin position="1"/>
        <end position="16"/>
    </location>
</feature>
<feature type="region of interest" description="Disordered" evidence="1">
    <location>
        <begin position="1"/>
        <end position="36"/>
    </location>
</feature>
<reference evidence="2 3" key="1">
    <citation type="journal article" date="2018" name="Nat. Genet.">
        <title>The Rosa genome provides new insights in the design of modern roses.</title>
        <authorList>
            <person name="Bendahmane M."/>
        </authorList>
    </citation>
    <scope>NUCLEOTIDE SEQUENCE [LARGE SCALE GENOMIC DNA]</scope>
    <source>
        <strain evidence="3">cv. Old Blush</strain>
    </source>
</reference>
<sequence length="58" mass="6239">MTETEQVVGGVNSSSATEEKPQRKTPPPPFLLSKTSDSIRLPNEIVSIAVAKISKKES</sequence>
<comment type="caution">
    <text evidence="2">The sequence shown here is derived from an EMBL/GenBank/DDBJ whole genome shotgun (WGS) entry which is preliminary data.</text>
</comment>
<evidence type="ECO:0000313" key="2">
    <source>
        <dbReference type="EMBL" id="PRQ55043.1"/>
    </source>
</evidence>
<proteinExistence type="predicted"/>
<keyword evidence="3" id="KW-1185">Reference proteome</keyword>
<dbReference type="AlphaFoldDB" id="A0A2P6S8L6"/>
<dbReference type="Gramene" id="PRQ55043">
    <property type="protein sequence ID" value="PRQ55043"/>
    <property type="gene ID" value="RchiOBHm_Chr1g0320261"/>
</dbReference>
<dbReference type="EMBL" id="PDCK01000039">
    <property type="protein sequence ID" value="PRQ55043.1"/>
    <property type="molecule type" value="Genomic_DNA"/>
</dbReference>